<reference evidence="2" key="1">
    <citation type="submission" date="2023-03" db="EMBL/GenBank/DDBJ databases">
        <title>Emydomyces testavorans Genome Sequence.</title>
        <authorList>
            <person name="Hoyer L."/>
        </authorList>
    </citation>
    <scope>NUCLEOTIDE SEQUENCE</scope>
    <source>
        <strain evidence="2">16-2883</strain>
    </source>
</reference>
<feature type="compositionally biased region" description="Polar residues" evidence="1">
    <location>
        <begin position="81"/>
        <end position="92"/>
    </location>
</feature>
<protein>
    <submittedName>
        <fullName evidence="2">Uncharacterized protein</fullName>
    </submittedName>
</protein>
<proteinExistence type="predicted"/>
<evidence type="ECO:0000313" key="3">
    <source>
        <dbReference type="Proteomes" id="UP001219355"/>
    </source>
</evidence>
<name>A0AAF0IGJ9_9EURO</name>
<feature type="region of interest" description="Disordered" evidence="1">
    <location>
        <begin position="81"/>
        <end position="100"/>
    </location>
</feature>
<dbReference type="Proteomes" id="UP001219355">
    <property type="component" value="Chromosome 2"/>
</dbReference>
<accession>A0AAF0IGJ9</accession>
<dbReference type="AlphaFoldDB" id="A0AAF0IGJ9"/>
<dbReference type="EMBL" id="CP120628">
    <property type="protein sequence ID" value="WEW57070.1"/>
    <property type="molecule type" value="Genomic_DNA"/>
</dbReference>
<evidence type="ECO:0000256" key="1">
    <source>
        <dbReference type="SAM" id="MobiDB-lite"/>
    </source>
</evidence>
<evidence type="ECO:0000313" key="2">
    <source>
        <dbReference type="EMBL" id="WEW57070.1"/>
    </source>
</evidence>
<organism evidence="2 3">
    <name type="scientific">Emydomyces testavorans</name>
    <dbReference type="NCBI Taxonomy" id="2070801"/>
    <lineage>
        <taxon>Eukaryota</taxon>
        <taxon>Fungi</taxon>
        <taxon>Dikarya</taxon>
        <taxon>Ascomycota</taxon>
        <taxon>Pezizomycotina</taxon>
        <taxon>Eurotiomycetes</taxon>
        <taxon>Eurotiomycetidae</taxon>
        <taxon>Onygenales</taxon>
        <taxon>Nannizziopsiaceae</taxon>
        <taxon>Emydomyces</taxon>
    </lineage>
</organism>
<gene>
    <name evidence="2" type="ORF">PRK78_002530</name>
</gene>
<keyword evidence="3" id="KW-1185">Reference proteome</keyword>
<sequence length="100" mass="10645">MDALAVPKFSEDSIGNYAAQILAVTFYPSGQVDEAIEASGFALSFNSLGKPQIFHLLGAPVSISKEYDSFESWLDSSGSDQFHVQNAGTNGPTGIVDLEE</sequence>